<evidence type="ECO:0000313" key="3">
    <source>
        <dbReference type="Proteomes" id="UP000254978"/>
    </source>
</evidence>
<dbReference type="EMBL" id="UGQT01000001">
    <property type="protein sequence ID" value="STZ61619.1"/>
    <property type="molecule type" value="Genomic_DNA"/>
</dbReference>
<keyword evidence="3" id="KW-1185">Reference proteome</keyword>
<dbReference type="InterPro" id="IPR011008">
    <property type="entry name" value="Dimeric_a/b-barrel"/>
</dbReference>
<dbReference type="Pfam" id="PF07045">
    <property type="entry name" value="DUF1330"/>
    <property type="match status" value="1"/>
</dbReference>
<organism evidence="2 3">
    <name type="scientific">Mycolicibacterium tokaiense</name>
    <dbReference type="NCBI Taxonomy" id="39695"/>
    <lineage>
        <taxon>Bacteria</taxon>
        <taxon>Bacillati</taxon>
        <taxon>Actinomycetota</taxon>
        <taxon>Actinomycetes</taxon>
        <taxon>Mycobacteriales</taxon>
        <taxon>Mycobacteriaceae</taxon>
        <taxon>Mycolicibacterium</taxon>
    </lineage>
</organism>
<reference evidence="2 3" key="1">
    <citation type="submission" date="2018-06" db="EMBL/GenBank/DDBJ databases">
        <authorList>
            <consortium name="Pathogen Informatics"/>
            <person name="Doyle S."/>
        </authorList>
    </citation>
    <scope>NUCLEOTIDE SEQUENCE [LARGE SCALE GENOMIC DNA]</scope>
    <source>
        <strain evidence="2 3">NCTC10821</strain>
    </source>
</reference>
<accession>A0A378TLM5</accession>
<dbReference type="Gene3D" id="3.30.70.100">
    <property type="match status" value="1"/>
</dbReference>
<dbReference type="Proteomes" id="UP000254978">
    <property type="component" value="Unassembled WGS sequence"/>
</dbReference>
<evidence type="ECO:0000313" key="2">
    <source>
        <dbReference type="EMBL" id="STZ61619.1"/>
    </source>
</evidence>
<dbReference type="InterPro" id="IPR010753">
    <property type="entry name" value="DUF1330"/>
</dbReference>
<dbReference type="RefSeq" id="WP_115280511.1">
    <property type="nucleotide sequence ID" value="NZ_AP022600.1"/>
</dbReference>
<evidence type="ECO:0000259" key="1">
    <source>
        <dbReference type="Pfam" id="PF07045"/>
    </source>
</evidence>
<feature type="domain" description="DUF1330" evidence="1">
    <location>
        <begin position="3"/>
        <end position="95"/>
    </location>
</feature>
<proteinExistence type="predicted"/>
<dbReference type="PANTHER" id="PTHR41521">
    <property type="match status" value="1"/>
</dbReference>
<dbReference type="SUPFAM" id="SSF54909">
    <property type="entry name" value="Dimeric alpha+beta barrel"/>
    <property type="match status" value="1"/>
</dbReference>
<dbReference type="OrthoDB" id="9806380at2"/>
<sequence>MASAYWIAIYRSISDPQRHKQYAEIAGPAIAAAGGEFLARSGEFTSLYPDSAVRIVLIQFPSHQAALDCYHSEEYQRACAVLGDAVEREVRIVDALS</sequence>
<dbReference type="PANTHER" id="PTHR41521:SF4">
    <property type="entry name" value="BLR0684 PROTEIN"/>
    <property type="match status" value="1"/>
</dbReference>
<protein>
    <submittedName>
        <fullName evidence="2">Uncharacterized conserved protein</fullName>
    </submittedName>
</protein>
<gene>
    <name evidence="2" type="ORF">NCTC10821_05176</name>
</gene>
<name>A0A378TLM5_9MYCO</name>
<dbReference type="AlphaFoldDB" id="A0A378TLM5"/>